<evidence type="ECO:0000256" key="11">
    <source>
        <dbReference type="ARBA" id="ARBA00022837"/>
    </source>
</evidence>
<evidence type="ECO:0000256" key="2">
    <source>
        <dbReference type="ARBA" id="ARBA00002451"/>
    </source>
</evidence>
<evidence type="ECO:0000256" key="7">
    <source>
        <dbReference type="ARBA" id="ARBA00022723"/>
    </source>
</evidence>
<feature type="binding site" evidence="15">
    <location>
        <position position="547"/>
    </location>
    <ligand>
        <name>Ca(2+)</name>
        <dbReference type="ChEBI" id="CHEBI:29108"/>
    </ligand>
</feature>
<dbReference type="EC" id="3.4.14.10" evidence="4"/>
<feature type="binding site" evidence="15">
    <location>
        <position position="548"/>
    </location>
    <ligand>
        <name>Ca(2+)</name>
        <dbReference type="ChEBI" id="CHEBI:29108"/>
    </ligand>
</feature>
<dbReference type="PANTHER" id="PTHR14218">
    <property type="entry name" value="PROTEASE S8 TRIPEPTIDYL PEPTIDASE I CLN2"/>
    <property type="match status" value="1"/>
</dbReference>
<dbReference type="Proteomes" id="UP000254866">
    <property type="component" value="Unassembled WGS sequence"/>
</dbReference>
<keyword evidence="12" id="KW-0843">Virulence</keyword>
<dbReference type="InterPro" id="IPR050819">
    <property type="entry name" value="Tripeptidyl-peptidase_I"/>
</dbReference>
<evidence type="ECO:0000256" key="10">
    <source>
        <dbReference type="ARBA" id="ARBA00022825"/>
    </source>
</evidence>
<evidence type="ECO:0000256" key="5">
    <source>
        <dbReference type="ARBA" id="ARBA00022525"/>
    </source>
</evidence>
<feature type="binding site" evidence="15">
    <location>
        <position position="582"/>
    </location>
    <ligand>
        <name>Ca(2+)</name>
        <dbReference type="ChEBI" id="CHEBI:29108"/>
    </ligand>
</feature>
<evidence type="ECO:0000256" key="8">
    <source>
        <dbReference type="ARBA" id="ARBA00022729"/>
    </source>
</evidence>
<keyword evidence="19" id="KW-1185">Reference proteome</keyword>
<keyword evidence="5" id="KW-0964">Secreted</keyword>
<evidence type="ECO:0000256" key="1">
    <source>
        <dbReference type="ARBA" id="ARBA00001910"/>
    </source>
</evidence>
<proteinExistence type="predicted"/>
<evidence type="ECO:0000256" key="13">
    <source>
        <dbReference type="ARBA" id="ARBA00023145"/>
    </source>
</evidence>
<comment type="function">
    <text evidence="2">Secreted tripeptidyl-peptidase which degrades proteins at acidic pHs and is involved in virulence.</text>
</comment>
<keyword evidence="13" id="KW-0865">Zymogen</keyword>
<evidence type="ECO:0000256" key="6">
    <source>
        <dbReference type="ARBA" id="ARBA00022670"/>
    </source>
</evidence>
<keyword evidence="8 16" id="KW-0732">Signal</keyword>
<feature type="active site" description="Charge relay system" evidence="15">
    <location>
        <position position="294"/>
    </location>
</feature>
<keyword evidence="11 15" id="KW-0106">Calcium</keyword>
<feature type="active site" description="Charge relay system" evidence="15">
    <location>
        <position position="290"/>
    </location>
</feature>
<dbReference type="AlphaFoldDB" id="A0A370TRE4"/>
<protein>
    <recommendedName>
        <fullName evidence="4">tripeptidyl-peptidase II</fullName>
        <ecNumber evidence="4">3.4.14.10</ecNumber>
    </recommendedName>
</protein>
<reference evidence="18 19" key="1">
    <citation type="journal article" date="2018" name="IMA Fungus">
        <title>IMA Genome-F 9: Draft genome sequence of Annulohypoxylon stygium, Aspergillus mulundensis, Berkeleyomyces basicola (syn. Thielaviopsis basicola), Ceratocystis smalleyi, two Cercospora beticola strains, Coleophoma cylindrospora, Fusarium fracticaudum, Phialophora cf. hyalina, and Morchella septimelata.</title>
        <authorList>
            <person name="Wingfield B.D."/>
            <person name="Bills G.F."/>
            <person name="Dong Y."/>
            <person name="Huang W."/>
            <person name="Nel W.J."/>
            <person name="Swalarsk-Parry B.S."/>
            <person name="Vaghefi N."/>
            <person name="Wilken P.M."/>
            <person name="An Z."/>
            <person name="de Beer Z.W."/>
            <person name="De Vos L."/>
            <person name="Chen L."/>
            <person name="Duong T.A."/>
            <person name="Gao Y."/>
            <person name="Hammerbacher A."/>
            <person name="Kikkert J.R."/>
            <person name="Li Y."/>
            <person name="Li H."/>
            <person name="Li K."/>
            <person name="Li Q."/>
            <person name="Liu X."/>
            <person name="Ma X."/>
            <person name="Naidoo K."/>
            <person name="Pethybridge S.J."/>
            <person name="Sun J."/>
            <person name="Steenkamp E.T."/>
            <person name="van der Nest M.A."/>
            <person name="van Wyk S."/>
            <person name="Wingfield M.J."/>
            <person name="Xiong C."/>
            <person name="Yue Q."/>
            <person name="Zhang X."/>
        </authorList>
    </citation>
    <scope>NUCLEOTIDE SEQUENCE [LARGE SCALE GENOMIC DNA]</scope>
    <source>
        <strain evidence="18 19">BP 5553</strain>
    </source>
</reference>
<evidence type="ECO:0000256" key="9">
    <source>
        <dbReference type="ARBA" id="ARBA00022801"/>
    </source>
</evidence>
<dbReference type="Pfam" id="PF09286">
    <property type="entry name" value="Pro-kuma_activ"/>
    <property type="match status" value="1"/>
</dbReference>
<dbReference type="CDD" id="cd11377">
    <property type="entry name" value="Pro-peptidase_S53"/>
    <property type="match status" value="1"/>
</dbReference>
<dbReference type="GeneID" id="43598384"/>
<feature type="signal peptide" evidence="16">
    <location>
        <begin position="1"/>
        <end position="22"/>
    </location>
</feature>
<feature type="domain" description="Peptidase S53" evidence="17">
    <location>
        <begin position="215"/>
        <end position="604"/>
    </location>
</feature>
<feature type="active site" description="Charge relay system" evidence="15">
    <location>
        <position position="505"/>
    </location>
</feature>
<dbReference type="FunFam" id="3.40.50.200:FF:000015">
    <property type="entry name" value="Tripeptidyl peptidase A"/>
    <property type="match status" value="1"/>
</dbReference>
<organism evidence="18 19">
    <name type="scientific">Venustampulla echinocandica</name>
    <dbReference type="NCBI Taxonomy" id="2656787"/>
    <lineage>
        <taxon>Eukaryota</taxon>
        <taxon>Fungi</taxon>
        <taxon>Dikarya</taxon>
        <taxon>Ascomycota</taxon>
        <taxon>Pezizomycotina</taxon>
        <taxon>Leotiomycetes</taxon>
        <taxon>Helotiales</taxon>
        <taxon>Pleuroascaceae</taxon>
        <taxon>Venustampulla</taxon>
    </lineage>
</organism>
<dbReference type="GO" id="GO:0004252">
    <property type="term" value="F:serine-type endopeptidase activity"/>
    <property type="evidence" value="ECO:0007669"/>
    <property type="project" value="UniProtKB-UniRule"/>
</dbReference>
<dbReference type="PROSITE" id="PS51695">
    <property type="entry name" value="SEDOLISIN"/>
    <property type="match status" value="1"/>
</dbReference>
<feature type="chain" id="PRO_5016951500" description="tripeptidyl-peptidase II" evidence="16">
    <location>
        <begin position="23"/>
        <end position="615"/>
    </location>
</feature>
<accession>A0A370TRE4</accession>
<dbReference type="EMBL" id="NPIC01000003">
    <property type="protein sequence ID" value="RDL38102.1"/>
    <property type="molecule type" value="Genomic_DNA"/>
</dbReference>
<comment type="caution">
    <text evidence="18">The sequence shown here is derived from an EMBL/GenBank/DDBJ whole genome shotgun (WGS) entry which is preliminary data.</text>
</comment>
<dbReference type="SUPFAM" id="SSF54897">
    <property type="entry name" value="Protease propeptides/inhibitors"/>
    <property type="match status" value="1"/>
</dbReference>
<evidence type="ECO:0000256" key="14">
    <source>
        <dbReference type="ARBA" id="ARBA00023180"/>
    </source>
</evidence>
<evidence type="ECO:0000256" key="3">
    <source>
        <dbReference type="ARBA" id="ARBA00004239"/>
    </source>
</evidence>
<dbReference type="GO" id="GO:0046872">
    <property type="term" value="F:metal ion binding"/>
    <property type="evidence" value="ECO:0007669"/>
    <property type="project" value="UniProtKB-UniRule"/>
</dbReference>
<evidence type="ECO:0000313" key="19">
    <source>
        <dbReference type="Proteomes" id="UP000254866"/>
    </source>
</evidence>
<dbReference type="CDD" id="cd04056">
    <property type="entry name" value="Peptidases_S53"/>
    <property type="match status" value="1"/>
</dbReference>
<dbReference type="RefSeq" id="XP_031870758.1">
    <property type="nucleotide sequence ID" value="XM_032014158.1"/>
</dbReference>
<dbReference type="InterPro" id="IPR015366">
    <property type="entry name" value="S53_propep"/>
</dbReference>
<dbReference type="STRING" id="2656787.A0A370TRE4"/>
<comment type="subcellular location">
    <subcellularLocation>
        <location evidence="3">Secreted</location>
        <location evidence="3">Extracellular space</location>
    </subcellularLocation>
</comment>
<keyword evidence="6 15" id="KW-0645">Protease</keyword>
<dbReference type="InterPro" id="IPR030400">
    <property type="entry name" value="Sedolisin_dom"/>
</dbReference>
<dbReference type="SUPFAM" id="SSF52743">
    <property type="entry name" value="Subtilisin-like"/>
    <property type="match status" value="1"/>
</dbReference>
<dbReference type="GO" id="GO:0008240">
    <property type="term" value="F:tripeptidyl-peptidase activity"/>
    <property type="evidence" value="ECO:0007669"/>
    <property type="project" value="UniProtKB-EC"/>
</dbReference>
<dbReference type="InterPro" id="IPR000209">
    <property type="entry name" value="Peptidase_S8/S53_dom"/>
</dbReference>
<evidence type="ECO:0000256" key="16">
    <source>
        <dbReference type="SAM" id="SignalP"/>
    </source>
</evidence>
<evidence type="ECO:0000256" key="12">
    <source>
        <dbReference type="ARBA" id="ARBA00023026"/>
    </source>
</evidence>
<dbReference type="SMART" id="SM00944">
    <property type="entry name" value="Pro-kuma_activ"/>
    <property type="match status" value="1"/>
</dbReference>
<dbReference type="GO" id="GO:0006508">
    <property type="term" value="P:proteolysis"/>
    <property type="evidence" value="ECO:0007669"/>
    <property type="project" value="UniProtKB-KW"/>
</dbReference>
<name>A0A370TRE4_9HELO</name>
<dbReference type="GO" id="GO:0005576">
    <property type="term" value="C:extracellular region"/>
    <property type="evidence" value="ECO:0007669"/>
    <property type="project" value="UniProtKB-SubCell"/>
</dbReference>
<dbReference type="OrthoDB" id="409122at2759"/>
<evidence type="ECO:0000313" key="18">
    <source>
        <dbReference type="EMBL" id="RDL38102.1"/>
    </source>
</evidence>
<gene>
    <name evidence="18" type="ORF">BP5553_05535</name>
</gene>
<evidence type="ECO:0000256" key="4">
    <source>
        <dbReference type="ARBA" id="ARBA00012462"/>
    </source>
</evidence>
<comment type="cofactor">
    <cofactor evidence="15">
        <name>Ca(2+)</name>
        <dbReference type="ChEBI" id="CHEBI:29108"/>
    </cofactor>
    <text evidence="15">Binds 1 Ca(2+) ion per subunit.</text>
</comment>
<keyword evidence="10 15" id="KW-0720">Serine protease</keyword>
<comment type="catalytic activity">
    <reaction evidence="1">
        <text>Release of an N-terminal tripeptide from a polypeptide.</text>
        <dbReference type="EC" id="3.4.14.10"/>
    </reaction>
</comment>
<evidence type="ECO:0000259" key="17">
    <source>
        <dbReference type="PROSITE" id="PS51695"/>
    </source>
</evidence>
<dbReference type="InterPro" id="IPR036852">
    <property type="entry name" value="Peptidase_S8/S53_dom_sf"/>
</dbReference>
<keyword evidence="7 15" id="KW-0479">Metal-binding</keyword>
<keyword evidence="9 15" id="KW-0378">Hydrolase</keyword>
<sequence>MFSLHTALRILSLTSLVHAAAASTVFESLHGVPRGWTFVRDAEGDENVNLRLSLKQQNVDSLYEKLMDVSTPDHKQYGQHYEGHELRSLLQPTEQTSNVAISWLQDNNITAITDDSDYVLFKTTVGNANKLLNTKFGWYKSEEFKQNVLRTLSYSVPDEVRDHINFVQPTTRFGSLKPLSSHAQLIDAGPKTNGKAKWLGKPTPPSKLDPACNTTTTPECLLNLYNVHYKGDPDNGNTVGFASFLEEYARYADLEEFEKVYAPYAIGHNFSVVQFSNGGNNQTSTEDSGEANLDNQYIVGVGYPTPVVEYSTGGRGLLIPDGDSPTQADNTNEPYLEWLLALTKLPNSEIPNSISISYGENEQEIPISYAKQVCQLFAQLGARGKTILFSSGDSGTGDFCLSNDGKNTTKFQPQFPASCPYVTSVGGTRYVEPEVAVFFSSGGFSNIWPRPLYQELAVTSYLRKIGDKNEGYYNRHGRGFPDVAAQAQNFRVIDQGTDNGYRGTSCSAPTFNGIVALLNSARVSAGLPTLGFLNPWIYTVGQFGLNDITLGAATGCNGMSRFNSKPNGSPVIPGASWDATEGWDAVTGLGTPDFGKLLKLSTPFVANKGGVLDTK</sequence>
<evidence type="ECO:0000256" key="15">
    <source>
        <dbReference type="PROSITE-ProRule" id="PRU01032"/>
    </source>
</evidence>
<feature type="binding site" evidence="15">
    <location>
        <position position="584"/>
    </location>
    <ligand>
        <name>Ca(2+)</name>
        <dbReference type="ChEBI" id="CHEBI:29108"/>
    </ligand>
</feature>
<dbReference type="Gene3D" id="3.40.50.200">
    <property type="entry name" value="Peptidase S8/S53 domain"/>
    <property type="match status" value="1"/>
</dbReference>
<dbReference type="PANTHER" id="PTHR14218:SF15">
    <property type="entry name" value="TRIPEPTIDYL-PEPTIDASE 1"/>
    <property type="match status" value="1"/>
</dbReference>
<keyword evidence="14" id="KW-0325">Glycoprotein</keyword>
<dbReference type="Pfam" id="PF00082">
    <property type="entry name" value="Peptidase_S8"/>
    <property type="match status" value="1"/>
</dbReference>